<name>A0A8J6NQS7_9BACT</name>
<dbReference type="PROSITE" id="PS01276">
    <property type="entry name" value="PEPTIDASE_U32"/>
    <property type="match status" value="1"/>
</dbReference>
<dbReference type="AlphaFoldDB" id="A0A8J6NQS7"/>
<dbReference type="Gene3D" id="2.40.30.10">
    <property type="entry name" value="Translation factors"/>
    <property type="match status" value="1"/>
</dbReference>
<dbReference type="InterPro" id="IPR032525">
    <property type="entry name" value="Peptidase_U32_C"/>
</dbReference>
<gene>
    <name evidence="5" type="ORF">H8D96_07780</name>
</gene>
<keyword evidence="1" id="KW-0645">Protease</keyword>
<dbReference type="EMBL" id="JACNIG010000179">
    <property type="protein sequence ID" value="MBC8431806.1"/>
    <property type="molecule type" value="Genomic_DNA"/>
</dbReference>
<dbReference type="Pfam" id="PF01136">
    <property type="entry name" value="Peptidase_U32"/>
    <property type="match status" value="1"/>
</dbReference>
<dbReference type="InterPro" id="IPR001539">
    <property type="entry name" value="Peptidase_U32"/>
</dbReference>
<evidence type="ECO:0000313" key="5">
    <source>
        <dbReference type="EMBL" id="MBC8431806.1"/>
    </source>
</evidence>
<dbReference type="GO" id="GO:0008233">
    <property type="term" value="F:peptidase activity"/>
    <property type="evidence" value="ECO:0007669"/>
    <property type="project" value="UniProtKB-KW"/>
</dbReference>
<evidence type="ECO:0000256" key="3">
    <source>
        <dbReference type="ARBA" id="ARBA00038374"/>
    </source>
</evidence>
<dbReference type="PANTHER" id="PTHR30217:SF6">
    <property type="entry name" value="TRNA HYDROXYLATION PROTEIN P"/>
    <property type="match status" value="1"/>
</dbReference>
<evidence type="ECO:0000313" key="6">
    <source>
        <dbReference type="Proteomes" id="UP000605201"/>
    </source>
</evidence>
<feature type="domain" description="Peptidase family U32 C-terminal" evidence="4">
    <location>
        <begin position="326"/>
        <end position="404"/>
    </location>
</feature>
<dbReference type="InterPro" id="IPR051454">
    <property type="entry name" value="RNA/ubiquinone_mod_enzymes"/>
</dbReference>
<evidence type="ECO:0000256" key="1">
    <source>
        <dbReference type="ARBA" id="ARBA00022670"/>
    </source>
</evidence>
<sequence length="409" mass="45939">MTTKTNKKVELLAPAGNFEKLEIAMHYGADAVYLAGKEFSLRNFSENFTVDEIRSAVKLAHGHGVKVYVACNIYARNDEQDLIADYLKTLGEIGPDAVIIADPGIFMAASRFIGQIPVHLSTQANTTNYNSVRFWENSGVHRINVARELSLKEIKEISRRSSIEIEAFVHGAMCISYSGRCLLSSFLANRDSNLGMCAQPCRWRYALVEELRPGEYLPFAEDERGSYVFNSKDLCMIEHIPAMIAAGIASFKIEGRMKGINYLASTVKVYREAIDAYFENPAGFRVKKKWLEELSRISRRGYCSGFYLGDPDQTALEYESENIAGQTFIGKIINNLRPFCATIEVRNKVFKGDVIEVLRSKGASVQDNIIDIYDENGRSLPFAQPGSRVTVLLNGDYACNDLVRRRERL</sequence>
<comment type="caution">
    <text evidence="5">The sequence shown here is derived from an EMBL/GenBank/DDBJ whole genome shotgun (WGS) entry which is preliminary data.</text>
</comment>
<comment type="similarity">
    <text evidence="3">Belongs to the peptidase U32 family.</text>
</comment>
<organism evidence="5 6">
    <name type="scientific">Candidatus Desulfatibia vada</name>
    <dbReference type="NCBI Taxonomy" id="2841696"/>
    <lineage>
        <taxon>Bacteria</taxon>
        <taxon>Pseudomonadati</taxon>
        <taxon>Thermodesulfobacteriota</taxon>
        <taxon>Desulfobacteria</taxon>
        <taxon>Desulfobacterales</taxon>
        <taxon>Desulfobacterales incertae sedis</taxon>
        <taxon>Candidatus Desulfatibia</taxon>
    </lineage>
</organism>
<dbReference type="Proteomes" id="UP000605201">
    <property type="component" value="Unassembled WGS sequence"/>
</dbReference>
<evidence type="ECO:0000256" key="2">
    <source>
        <dbReference type="ARBA" id="ARBA00022801"/>
    </source>
</evidence>
<protein>
    <submittedName>
        <fullName evidence="5">U32 family peptidase</fullName>
    </submittedName>
</protein>
<dbReference type="PANTHER" id="PTHR30217">
    <property type="entry name" value="PEPTIDASE U32 FAMILY"/>
    <property type="match status" value="1"/>
</dbReference>
<reference evidence="5 6" key="1">
    <citation type="submission" date="2020-08" db="EMBL/GenBank/DDBJ databases">
        <title>Bridging the membrane lipid divide: bacteria of the FCB group superphylum have the potential to synthesize archaeal ether lipids.</title>
        <authorList>
            <person name="Villanueva L."/>
            <person name="Von Meijenfeldt F.A.B."/>
            <person name="Westbye A.B."/>
            <person name="Yadav S."/>
            <person name="Hopmans E.C."/>
            <person name="Dutilh B.E."/>
            <person name="Sinninghe Damste J.S."/>
        </authorList>
    </citation>
    <scope>NUCLEOTIDE SEQUENCE [LARGE SCALE GENOMIC DNA]</scope>
    <source>
        <strain evidence="5">NIOZ-UU17</strain>
    </source>
</reference>
<proteinExistence type="inferred from homology"/>
<dbReference type="GO" id="GO:0006508">
    <property type="term" value="P:proteolysis"/>
    <property type="evidence" value="ECO:0007669"/>
    <property type="project" value="UniProtKB-KW"/>
</dbReference>
<dbReference type="Pfam" id="PF16325">
    <property type="entry name" value="Peptidase_U32_C"/>
    <property type="match status" value="1"/>
</dbReference>
<keyword evidence="2" id="KW-0378">Hydrolase</keyword>
<accession>A0A8J6NQS7</accession>
<evidence type="ECO:0000259" key="4">
    <source>
        <dbReference type="Pfam" id="PF16325"/>
    </source>
</evidence>